<dbReference type="InterPro" id="IPR017946">
    <property type="entry name" value="PLC-like_Pdiesterase_TIM-brl"/>
</dbReference>
<evidence type="ECO:0000313" key="2">
    <source>
        <dbReference type="EMBL" id="MFD1736386.1"/>
    </source>
</evidence>
<reference evidence="3" key="1">
    <citation type="journal article" date="2019" name="Int. J. Syst. Evol. Microbiol.">
        <title>The Global Catalogue of Microorganisms (GCM) 10K type strain sequencing project: providing services to taxonomists for standard genome sequencing and annotation.</title>
        <authorList>
            <consortium name="The Broad Institute Genomics Platform"/>
            <consortium name="The Broad Institute Genome Sequencing Center for Infectious Disease"/>
            <person name="Wu L."/>
            <person name="Ma J."/>
        </authorList>
    </citation>
    <scope>NUCLEOTIDE SEQUENCE [LARGE SCALE GENOMIC DNA]</scope>
    <source>
        <strain evidence="3">CCUG 49339</strain>
    </source>
</reference>
<accession>A0ABW4LNB0</accession>
<dbReference type="Gene3D" id="3.20.20.190">
    <property type="entry name" value="Phosphatidylinositol (PI) phosphodiesterase"/>
    <property type="match status" value="1"/>
</dbReference>
<feature type="domain" description="GP-PDE" evidence="1">
    <location>
        <begin position="2"/>
        <end position="237"/>
    </location>
</feature>
<dbReference type="PANTHER" id="PTHR46211:SF1">
    <property type="entry name" value="GLYCEROPHOSPHODIESTER PHOSPHODIESTERASE, CYTOPLASMIC"/>
    <property type="match status" value="1"/>
</dbReference>
<gene>
    <name evidence="2" type="ORF">ACFSCX_07390</name>
</gene>
<dbReference type="RefSeq" id="WP_377927536.1">
    <property type="nucleotide sequence ID" value="NZ_JBHUEM010000007.1"/>
</dbReference>
<dbReference type="PROSITE" id="PS51704">
    <property type="entry name" value="GP_PDE"/>
    <property type="match status" value="1"/>
</dbReference>
<name>A0ABW4LNB0_9BACI</name>
<sequence>MTQIFGHRGSAGTHPENTMMSFQEAERVGADGIELDVQLSKDGEMVIIHDEKVDRTTDGKGWVKDLTLKELRQLDASYKFSYNERCIIPSLEELFSWASPNSLLINVELKNTVVLYEGLEEKVIQLIRNYHMENRVIISSFNHYSLVKCRNIAPDIEIGALYSDGLFEPWHYATRIGAGALHPNYKAAPPEIISQSQLNGIKMRPYTVNKVEDMKKLFSVNCSGFFTDFPERAVLLKPKNRPQ</sequence>
<evidence type="ECO:0000259" key="1">
    <source>
        <dbReference type="PROSITE" id="PS51704"/>
    </source>
</evidence>
<proteinExistence type="predicted"/>
<organism evidence="2 3">
    <name type="scientific">Bacillus salitolerans</name>
    <dbReference type="NCBI Taxonomy" id="1437434"/>
    <lineage>
        <taxon>Bacteria</taxon>
        <taxon>Bacillati</taxon>
        <taxon>Bacillota</taxon>
        <taxon>Bacilli</taxon>
        <taxon>Bacillales</taxon>
        <taxon>Bacillaceae</taxon>
        <taxon>Bacillus</taxon>
    </lineage>
</organism>
<dbReference type="Proteomes" id="UP001597214">
    <property type="component" value="Unassembled WGS sequence"/>
</dbReference>
<protein>
    <submittedName>
        <fullName evidence="2">Glycerophosphodiester phosphodiesterase</fullName>
    </submittedName>
</protein>
<dbReference type="CDD" id="cd08563">
    <property type="entry name" value="GDPD_TtGDE_like"/>
    <property type="match status" value="1"/>
</dbReference>
<dbReference type="EMBL" id="JBHUEM010000007">
    <property type="protein sequence ID" value="MFD1736386.1"/>
    <property type="molecule type" value="Genomic_DNA"/>
</dbReference>
<evidence type="ECO:0000313" key="3">
    <source>
        <dbReference type="Proteomes" id="UP001597214"/>
    </source>
</evidence>
<dbReference type="Pfam" id="PF03009">
    <property type="entry name" value="GDPD"/>
    <property type="match status" value="1"/>
</dbReference>
<dbReference type="InterPro" id="IPR030395">
    <property type="entry name" value="GP_PDE_dom"/>
</dbReference>
<dbReference type="SUPFAM" id="SSF51695">
    <property type="entry name" value="PLC-like phosphodiesterases"/>
    <property type="match status" value="1"/>
</dbReference>
<keyword evidence="3" id="KW-1185">Reference proteome</keyword>
<dbReference type="PANTHER" id="PTHR46211">
    <property type="entry name" value="GLYCEROPHOSPHORYL DIESTER PHOSPHODIESTERASE"/>
    <property type="match status" value="1"/>
</dbReference>
<comment type="caution">
    <text evidence="2">The sequence shown here is derived from an EMBL/GenBank/DDBJ whole genome shotgun (WGS) entry which is preliminary data.</text>
</comment>